<name>A0A9P6BZL7_9AGAR</name>
<dbReference type="AlphaFoldDB" id="A0A9P6BZL7"/>
<comment type="caution">
    <text evidence="2">The sequence shown here is derived from an EMBL/GenBank/DDBJ whole genome shotgun (WGS) entry which is preliminary data.</text>
</comment>
<dbReference type="InterPro" id="IPR014752">
    <property type="entry name" value="Arrestin-like_C"/>
</dbReference>
<organism evidence="2 3">
    <name type="scientific">Macrolepiota fuliginosa MF-IS2</name>
    <dbReference type="NCBI Taxonomy" id="1400762"/>
    <lineage>
        <taxon>Eukaryota</taxon>
        <taxon>Fungi</taxon>
        <taxon>Dikarya</taxon>
        <taxon>Basidiomycota</taxon>
        <taxon>Agaricomycotina</taxon>
        <taxon>Agaricomycetes</taxon>
        <taxon>Agaricomycetidae</taxon>
        <taxon>Agaricales</taxon>
        <taxon>Agaricineae</taxon>
        <taxon>Agaricaceae</taxon>
        <taxon>Macrolepiota</taxon>
    </lineage>
</organism>
<evidence type="ECO:0000313" key="3">
    <source>
        <dbReference type="Proteomes" id="UP000807342"/>
    </source>
</evidence>
<dbReference type="Gene3D" id="2.60.40.640">
    <property type="match status" value="1"/>
</dbReference>
<feature type="region of interest" description="Disordered" evidence="1">
    <location>
        <begin position="311"/>
        <end position="330"/>
    </location>
</feature>
<feature type="compositionally biased region" description="Basic residues" evidence="1">
    <location>
        <begin position="339"/>
        <end position="348"/>
    </location>
</feature>
<proteinExistence type="predicted"/>
<gene>
    <name evidence="2" type="ORF">P691DRAFT_263369</name>
</gene>
<dbReference type="EMBL" id="MU151295">
    <property type="protein sequence ID" value="KAF9445537.1"/>
    <property type="molecule type" value="Genomic_DNA"/>
</dbReference>
<dbReference type="OrthoDB" id="3259897at2759"/>
<dbReference type="Proteomes" id="UP000807342">
    <property type="component" value="Unassembled WGS sequence"/>
</dbReference>
<reference evidence="2" key="1">
    <citation type="submission" date="2020-11" db="EMBL/GenBank/DDBJ databases">
        <authorList>
            <consortium name="DOE Joint Genome Institute"/>
            <person name="Ahrendt S."/>
            <person name="Riley R."/>
            <person name="Andreopoulos W."/>
            <person name="Labutti K."/>
            <person name="Pangilinan J."/>
            <person name="Ruiz-Duenas F.J."/>
            <person name="Barrasa J.M."/>
            <person name="Sanchez-Garcia M."/>
            <person name="Camarero S."/>
            <person name="Miyauchi S."/>
            <person name="Serrano A."/>
            <person name="Linde D."/>
            <person name="Babiker R."/>
            <person name="Drula E."/>
            <person name="Ayuso-Fernandez I."/>
            <person name="Pacheco R."/>
            <person name="Padilla G."/>
            <person name="Ferreira P."/>
            <person name="Barriuso J."/>
            <person name="Kellner H."/>
            <person name="Castanera R."/>
            <person name="Alfaro M."/>
            <person name="Ramirez L."/>
            <person name="Pisabarro A.G."/>
            <person name="Kuo A."/>
            <person name="Tritt A."/>
            <person name="Lipzen A."/>
            <person name="He G."/>
            <person name="Yan M."/>
            <person name="Ng V."/>
            <person name="Cullen D."/>
            <person name="Martin F."/>
            <person name="Rosso M.-N."/>
            <person name="Henrissat B."/>
            <person name="Hibbett D."/>
            <person name="Martinez A.T."/>
            <person name="Grigoriev I.V."/>
        </authorList>
    </citation>
    <scope>NUCLEOTIDE SEQUENCE</scope>
    <source>
        <strain evidence="2">MF-IS2</strain>
    </source>
</reference>
<keyword evidence="3" id="KW-1185">Reference proteome</keyword>
<feature type="region of interest" description="Disordered" evidence="1">
    <location>
        <begin position="339"/>
        <end position="365"/>
    </location>
</feature>
<accession>A0A9P6BZL7</accession>
<evidence type="ECO:0000313" key="2">
    <source>
        <dbReference type="EMBL" id="KAF9445537.1"/>
    </source>
</evidence>
<evidence type="ECO:0000256" key="1">
    <source>
        <dbReference type="SAM" id="MobiDB-lite"/>
    </source>
</evidence>
<protein>
    <submittedName>
        <fullName evidence="2">Uncharacterized protein</fullName>
    </submittedName>
</protein>
<feature type="compositionally biased region" description="Basic and acidic residues" evidence="1">
    <location>
        <begin position="349"/>
        <end position="362"/>
    </location>
</feature>
<sequence>MRRRAESTSEGQRPLHPSVQTAIYSHVTTYRSVQLELQLYSPSLKVEDGSRGPLAVFSHNDKVSGKVFLDPSCHHTGKLSVTLEGAFYYVKTNFAIDENTDTSYSRPVPHKHVFLTSTTHISVCPSNENSTLLSFQTSFMRRRPSASCLCRGPGSSKRSFPFSFELPRSFRTGEELPCTFSSLKDVEPISRPNAVIYKILAHWEPSMSLDNSSSLEVPIILQADADFQSIDASPRSLESWTEMPLKAERPVPFRCAVTLPSSITFSRSSVVPYFVVFTTNPRSPTLAKEIAADASISISFIRQIVVTEQASLPPTPPITPSHDELDSPTGRGKLLRKVARNVHQRQRSARSDLSTDPRDKPLPELPTQTFMETRTIRSDMCIGFQKRPRHQCDPGRHPSLDAQMSLPDGLYKAKIALNNDMLPCIDWCGISVKYYLDISVLIGQDELRARVPLQLI</sequence>